<dbReference type="InterPro" id="IPR036249">
    <property type="entry name" value="Thioredoxin-like_sf"/>
</dbReference>
<proteinExistence type="predicted"/>
<gene>
    <name evidence="1" type="ORF">CKG00_03125</name>
</gene>
<dbReference type="SUPFAM" id="SSF52833">
    <property type="entry name" value="Thioredoxin-like"/>
    <property type="match status" value="1"/>
</dbReference>
<name>A0A433ZZ07_MORMO</name>
<evidence type="ECO:0000313" key="2">
    <source>
        <dbReference type="Proteomes" id="UP000286908"/>
    </source>
</evidence>
<accession>A0A433ZZ07</accession>
<comment type="caution">
    <text evidence="1">The sequence shown here is derived from an EMBL/GenBank/DDBJ whole genome shotgun (WGS) entry which is preliminary data.</text>
</comment>
<evidence type="ECO:0008006" key="3">
    <source>
        <dbReference type="Google" id="ProtNLM"/>
    </source>
</evidence>
<dbReference type="InterPro" id="IPR021439">
    <property type="entry name" value="DUF3088"/>
</dbReference>
<dbReference type="Proteomes" id="UP000286908">
    <property type="component" value="Unassembled WGS sequence"/>
</dbReference>
<protein>
    <recommendedName>
        <fullName evidence="3">DUF3088 domain-containing protein</fullName>
    </recommendedName>
</protein>
<dbReference type="Pfam" id="PF11287">
    <property type="entry name" value="DUF3088"/>
    <property type="match status" value="1"/>
</dbReference>
<evidence type="ECO:0000313" key="1">
    <source>
        <dbReference type="EMBL" id="RUT67358.1"/>
    </source>
</evidence>
<sequence length="114" mass="12894">MVNYFDNKPEEHMKKTLYLLKMGFSDLNYPGSLFLCPDCTLLEGVLATNPELRESINVVYVDFEKPRKPLVELIGEENQSLPVLVFADGQQFINDVDGILAEFAMTNGCPKKHP</sequence>
<organism evidence="1 2">
    <name type="scientific">Morganella morganii</name>
    <name type="common">Proteus morganii</name>
    <dbReference type="NCBI Taxonomy" id="582"/>
    <lineage>
        <taxon>Bacteria</taxon>
        <taxon>Pseudomonadati</taxon>
        <taxon>Pseudomonadota</taxon>
        <taxon>Gammaproteobacteria</taxon>
        <taxon>Enterobacterales</taxon>
        <taxon>Morganellaceae</taxon>
        <taxon>Morganella</taxon>
    </lineage>
</organism>
<dbReference type="EMBL" id="NRQY01000001">
    <property type="protein sequence ID" value="RUT67358.1"/>
    <property type="molecule type" value="Genomic_DNA"/>
</dbReference>
<reference evidence="1 2" key="1">
    <citation type="submission" date="2017-08" db="EMBL/GenBank/DDBJ databases">
        <title>Draft genome sequence of pheromone producing symbiont Morganella morganii, of the female New Zealand grass grub Costelytra giveni.</title>
        <authorList>
            <person name="Laugraud A."/>
            <person name="Young S.D."/>
            <person name="Hurst M.H."/>
        </authorList>
    </citation>
    <scope>NUCLEOTIDE SEQUENCE [LARGE SCALE GENOMIC DNA]</scope>
    <source>
        <strain evidence="1 2">MMsCG</strain>
    </source>
</reference>
<dbReference type="OrthoDB" id="1356145at2"/>
<dbReference type="AlphaFoldDB" id="A0A433ZZ07"/>